<evidence type="ECO:0000256" key="5">
    <source>
        <dbReference type="SAM" id="MobiDB-lite"/>
    </source>
</evidence>
<feature type="region of interest" description="Disordered" evidence="5">
    <location>
        <begin position="1"/>
        <end position="21"/>
    </location>
</feature>
<dbReference type="Proteomes" id="UP000078492">
    <property type="component" value="Unassembled WGS sequence"/>
</dbReference>
<evidence type="ECO:0000256" key="3">
    <source>
        <dbReference type="ARBA" id="ARBA00023273"/>
    </source>
</evidence>
<feature type="region of interest" description="Disordered" evidence="5">
    <location>
        <begin position="150"/>
        <end position="169"/>
    </location>
</feature>
<accession>A0A151IVW0</accession>
<feature type="coiled-coil region" evidence="4">
    <location>
        <begin position="400"/>
        <end position="498"/>
    </location>
</feature>
<evidence type="ECO:0000256" key="1">
    <source>
        <dbReference type="ARBA" id="ARBA00004138"/>
    </source>
</evidence>
<dbReference type="KEGG" id="tcz:108767739"/>
<feature type="compositionally biased region" description="Basic and acidic residues" evidence="5">
    <location>
        <begin position="158"/>
        <end position="169"/>
    </location>
</feature>
<name>A0A151IVW0_9HYME</name>
<gene>
    <name evidence="7" type="ORF">ALC57_15833</name>
</gene>
<protein>
    <submittedName>
        <fullName evidence="7">Coiled-coil domain-containing protein 96</fullName>
    </submittedName>
</protein>
<dbReference type="PANTHER" id="PTHR15654">
    <property type="entry name" value="COILED-COIL DOMAIN-CONTAINING PROTEIN 113-RELATED"/>
    <property type="match status" value="1"/>
</dbReference>
<organism evidence="7 8">
    <name type="scientific">Trachymyrmex cornetzi</name>
    <dbReference type="NCBI Taxonomy" id="471704"/>
    <lineage>
        <taxon>Eukaryota</taxon>
        <taxon>Metazoa</taxon>
        <taxon>Ecdysozoa</taxon>
        <taxon>Arthropoda</taxon>
        <taxon>Hexapoda</taxon>
        <taxon>Insecta</taxon>
        <taxon>Pterygota</taxon>
        <taxon>Neoptera</taxon>
        <taxon>Endopterygota</taxon>
        <taxon>Hymenoptera</taxon>
        <taxon>Apocrita</taxon>
        <taxon>Aculeata</taxon>
        <taxon>Formicoidea</taxon>
        <taxon>Formicidae</taxon>
        <taxon>Myrmicinae</taxon>
        <taxon>Trachymyrmex</taxon>
    </lineage>
</organism>
<feature type="coiled-coil region" evidence="4">
    <location>
        <begin position="326"/>
        <end position="353"/>
    </location>
</feature>
<proteinExistence type="predicted"/>
<feature type="region of interest" description="Disordered" evidence="5">
    <location>
        <begin position="185"/>
        <end position="233"/>
    </location>
</feature>
<evidence type="ECO:0000313" key="8">
    <source>
        <dbReference type="Proteomes" id="UP000078492"/>
    </source>
</evidence>
<dbReference type="GO" id="GO:0005930">
    <property type="term" value="C:axoneme"/>
    <property type="evidence" value="ECO:0007669"/>
    <property type="project" value="TreeGrafter"/>
</dbReference>
<comment type="subcellular location">
    <subcellularLocation>
        <location evidence="1">Cell projection</location>
        <location evidence="1">Cilium</location>
    </subcellularLocation>
</comment>
<dbReference type="Pfam" id="PF13870">
    <property type="entry name" value="CCDC113_CCDC96_CC"/>
    <property type="match status" value="1"/>
</dbReference>
<keyword evidence="2 4" id="KW-0175">Coiled coil</keyword>
<dbReference type="InterPro" id="IPR025254">
    <property type="entry name" value="CCDC113/CCDC96_CC"/>
</dbReference>
<dbReference type="GO" id="GO:0060271">
    <property type="term" value="P:cilium assembly"/>
    <property type="evidence" value="ECO:0007669"/>
    <property type="project" value="TreeGrafter"/>
</dbReference>
<dbReference type="OrthoDB" id="10254794at2759"/>
<dbReference type="GO" id="GO:0036064">
    <property type="term" value="C:ciliary basal body"/>
    <property type="evidence" value="ECO:0007669"/>
    <property type="project" value="TreeGrafter"/>
</dbReference>
<dbReference type="PANTHER" id="PTHR15654:SF1">
    <property type="entry name" value="COILED-COIL DOMAIN-CONTAINING PROTEIN 96"/>
    <property type="match status" value="1"/>
</dbReference>
<evidence type="ECO:0000256" key="4">
    <source>
        <dbReference type="SAM" id="Coils"/>
    </source>
</evidence>
<reference evidence="7 8" key="1">
    <citation type="submission" date="2015-09" db="EMBL/GenBank/DDBJ databases">
        <title>Trachymyrmex cornetzi WGS genome.</title>
        <authorList>
            <person name="Nygaard S."/>
            <person name="Hu H."/>
            <person name="Boomsma J."/>
            <person name="Zhang G."/>
        </authorList>
    </citation>
    <scope>NUCLEOTIDE SEQUENCE [LARGE SCALE GENOMIC DNA]</scope>
    <source>
        <strain evidence="7">Tcor2-1</strain>
        <tissue evidence="7">Whole body</tissue>
    </source>
</reference>
<dbReference type="STRING" id="471704.A0A151IVW0"/>
<dbReference type="InterPro" id="IPR051885">
    <property type="entry name" value="CC_CF"/>
</dbReference>
<evidence type="ECO:0000256" key="2">
    <source>
        <dbReference type="ARBA" id="ARBA00023054"/>
    </source>
</evidence>
<evidence type="ECO:0000259" key="6">
    <source>
        <dbReference type="Pfam" id="PF13870"/>
    </source>
</evidence>
<keyword evidence="8" id="KW-1185">Reference proteome</keyword>
<sequence length="583" mass="69036">MHRASTPTVSGSSQQFNRRPARNFSSQCSACVSAVKPTRQWQRIREERSSIFKVDRMRLEAFSRRRRSNRGEFVRLFSSSGSCYPAPFLRSIRCSQLLRSTSRGATTYVYRFKPSLDMTEQMTENDVDGFVDEDNRERLYLNTVVSDENSALENEEYKDERTEEKEEEKKDIYKMDEFFIWDQEPGEREYEEEEYEEQRSLEDEEAGEEEGDAPSEDIATISTAEKPEEEVRQDVVGPDHVLAEIPVEIFASRETMLKKLKELLAEQVELRRKNKLLESWIIAHMRKMQEKVTLVDTTKESEQMEQIYRQTLHTYKQYLGDVTERKIRIAADMESYEDRVQKTRDEKARVFDELMDREREVATGLIYGKTGRILTEKAVNEITRRQVSRREILARNRYEYILLQHRLEEIKIQLQNLETLGEEMTAMDYEALHIAHVNYKDKLDERDRELEKWRNKIAEMVNGVAHYKEKETCLAEDIEFEERELNEYCEQTARVREDVNKLHLILRDLRWAHDEKRLEGGLLMAPPVLRETERKMKLLDAVRNDIEIIKREIHRYGPANGRKKTSSKALAMSTMTQEKPDRF</sequence>
<feature type="domain" description="CCDC113/CCDC96 coiled-coil" evidence="6">
    <location>
        <begin position="389"/>
        <end position="554"/>
    </location>
</feature>
<evidence type="ECO:0000313" key="7">
    <source>
        <dbReference type="EMBL" id="KYN11991.1"/>
    </source>
</evidence>
<keyword evidence="3" id="KW-0966">Cell projection</keyword>
<feature type="compositionally biased region" description="Acidic residues" evidence="5">
    <location>
        <begin position="189"/>
        <end position="215"/>
    </location>
</feature>
<dbReference type="EMBL" id="KQ980880">
    <property type="protein sequence ID" value="KYN11991.1"/>
    <property type="molecule type" value="Genomic_DNA"/>
</dbReference>
<feature type="region of interest" description="Disordered" evidence="5">
    <location>
        <begin position="558"/>
        <end position="583"/>
    </location>
</feature>
<dbReference type="AlphaFoldDB" id="A0A151IVW0"/>